<protein>
    <recommendedName>
        <fullName evidence="10">Toxin CdiA</fullName>
    </recommendedName>
</protein>
<feature type="domain" description="VENN motif-containing" evidence="6">
    <location>
        <begin position="154"/>
        <end position="203"/>
    </location>
</feature>
<dbReference type="InterPro" id="IPR006914">
    <property type="entry name" value="VENN_dom"/>
</dbReference>
<reference evidence="8 9" key="1">
    <citation type="submission" date="2016-04" db="EMBL/GenBank/DDBJ databases">
        <title>New species of Pectobacterium.</title>
        <authorList>
            <person name="Waleron M."/>
            <person name="Misztak A.E."/>
            <person name="Waleron K."/>
        </authorList>
    </citation>
    <scope>NUCLEOTIDE SEQUENCE [LARGE SCALE GENOMIC DNA]</scope>
    <source>
        <strain evidence="8 9">IFB5232</strain>
    </source>
</reference>
<dbReference type="Pfam" id="PF04829">
    <property type="entry name" value="PT-VENN"/>
    <property type="match status" value="1"/>
</dbReference>
<keyword evidence="9" id="KW-1185">Reference proteome</keyword>
<dbReference type="EMBL" id="LXFV01000001">
    <property type="protein sequence ID" value="PKX88013.1"/>
    <property type="molecule type" value="Genomic_DNA"/>
</dbReference>
<evidence type="ECO:0000256" key="5">
    <source>
        <dbReference type="SAM" id="MobiDB-lite"/>
    </source>
</evidence>
<evidence type="ECO:0000256" key="2">
    <source>
        <dbReference type="ARBA" id="ARBA00022656"/>
    </source>
</evidence>
<dbReference type="Proteomes" id="UP000234468">
    <property type="component" value="Unassembled WGS sequence"/>
</dbReference>
<feature type="compositionally biased region" description="Low complexity" evidence="5">
    <location>
        <begin position="185"/>
        <end position="196"/>
    </location>
</feature>
<feature type="region of interest" description="Disordered" evidence="5">
    <location>
        <begin position="185"/>
        <end position="208"/>
    </location>
</feature>
<dbReference type="CDD" id="cd20726">
    <property type="entry name" value="CDI_toxin_BpE479_tRNase-like"/>
    <property type="match status" value="1"/>
</dbReference>
<evidence type="ECO:0000256" key="4">
    <source>
        <dbReference type="ARBA" id="ARBA00023026"/>
    </source>
</evidence>
<comment type="caution">
    <text evidence="8">The sequence shown here is derived from an EMBL/GenBank/DDBJ whole genome shotgun (WGS) entry which is preliminary data.</text>
</comment>
<sequence>MSRDRCFYRSEPQFRLNDQFTALNGDDNRLAGVKTEVFQPLTVEFKLRKRKVIPKSNVRKTAIQALAGGDIQKAIASGASPYLAQLVKDVTMPKDESKATASDIAANAMAHAVVGAVVAQLSGQDAAAGALGASSGELAARAIMAKEYPGKTANDLTEAEKQSVSALSTLAAGLVSGLASNSTASAASGAQSGRNAVENNSLAGDKARQSVKESAEWWKQQVRDKLGEGTTSAIANSIINAVADTGDTGDTGDAALGGTDYVADGAMALASCAVGDGYCNKALSDLAGKNQAAADAVKALMKSETWSAVADTLKQASGGNQAALEATGGILASIFLPGKKVPEFGAVLGKTEKLVKNADGIYEVKVNVTPLEGHVRLNTPDLGGNGKLKPAEAASAAQLEPTLGTMERYTPSPGTKSGTSPDFVITSGPNKGKTVDAMYTTDRLSQKEIDGLNKFYEKNMSVGSGRDVIQDHLQKADFVPVDFRVLTPANQKTFMDYIKTLPKAQQDKVIIMR</sequence>
<evidence type="ECO:0000256" key="3">
    <source>
        <dbReference type="ARBA" id="ARBA00022913"/>
    </source>
</evidence>
<proteinExistence type="predicted"/>
<accession>A0ABX4SBR0</accession>
<keyword evidence="4" id="KW-0843">Virulence</keyword>
<evidence type="ECO:0000313" key="8">
    <source>
        <dbReference type="EMBL" id="PKX88013.1"/>
    </source>
</evidence>
<feature type="domain" description="CdiA C-terminal tRNase" evidence="7">
    <location>
        <begin position="390"/>
        <end position="512"/>
    </location>
</feature>
<evidence type="ECO:0000259" key="6">
    <source>
        <dbReference type="Pfam" id="PF04829"/>
    </source>
</evidence>
<comment type="subcellular location">
    <subcellularLocation>
        <location evidence="1">Target cell</location>
        <location evidence="1">Target cell cytoplasm</location>
    </subcellularLocation>
</comment>
<keyword evidence="2" id="KW-0800">Toxin</keyword>
<evidence type="ECO:0000256" key="1">
    <source>
        <dbReference type="ARBA" id="ARBA00004219"/>
    </source>
</evidence>
<gene>
    <name evidence="8" type="ORF">A0G03_02035</name>
</gene>
<keyword evidence="3" id="KW-1266">Target cell cytoplasm</keyword>
<evidence type="ECO:0008006" key="10">
    <source>
        <dbReference type="Google" id="ProtNLM"/>
    </source>
</evidence>
<dbReference type="InterPro" id="IPR041620">
    <property type="entry name" value="CdiA_C_tRNase"/>
</dbReference>
<organism evidence="8 9">
    <name type="scientific">Pectobacterium peruviense</name>
    <dbReference type="NCBI Taxonomy" id="2066479"/>
    <lineage>
        <taxon>Bacteria</taxon>
        <taxon>Pseudomonadati</taxon>
        <taxon>Pseudomonadota</taxon>
        <taxon>Gammaproteobacteria</taxon>
        <taxon>Enterobacterales</taxon>
        <taxon>Pectobacteriaceae</taxon>
        <taxon>Pectobacterium</taxon>
    </lineage>
</organism>
<evidence type="ECO:0000313" key="9">
    <source>
        <dbReference type="Proteomes" id="UP000234468"/>
    </source>
</evidence>
<evidence type="ECO:0000259" key="7">
    <source>
        <dbReference type="Pfam" id="PF18664"/>
    </source>
</evidence>
<name>A0ABX4SBR0_9GAMM</name>
<dbReference type="Pfam" id="PF18664">
    <property type="entry name" value="CdiA_C_tRNase"/>
    <property type="match status" value="1"/>
</dbReference>